<gene>
    <name evidence="2" type="ORF">CLG85_022145</name>
</gene>
<dbReference type="SUPFAM" id="SSF55298">
    <property type="entry name" value="YjgF-like"/>
    <property type="match status" value="1"/>
</dbReference>
<feature type="domain" description="Endoribonuclease L-PSP/chorismate mutase-like" evidence="1">
    <location>
        <begin position="20"/>
        <end position="141"/>
    </location>
</feature>
<name>A0ABT2KRJ8_9RHOB</name>
<evidence type="ECO:0000313" key="3">
    <source>
        <dbReference type="Proteomes" id="UP000217448"/>
    </source>
</evidence>
<dbReference type="Pfam" id="PF14588">
    <property type="entry name" value="YjgF_endoribonc"/>
    <property type="match status" value="1"/>
</dbReference>
<comment type="caution">
    <text evidence="2">The sequence shown here is derived from an EMBL/GenBank/DDBJ whole genome shotgun (WGS) entry which is preliminary data.</text>
</comment>
<dbReference type="Gene3D" id="3.30.1330.40">
    <property type="entry name" value="RutC-like"/>
    <property type="match status" value="1"/>
</dbReference>
<dbReference type="InterPro" id="IPR013813">
    <property type="entry name" value="Endoribo_LPSP/chorism_mut-like"/>
</dbReference>
<evidence type="ECO:0000259" key="1">
    <source>
        <dbReference type="Pfam" id="PF14588"/>
    </source>
</evidence>
<dbReference type="Proteomes" id="UP000217448">
    <property type="component" value="Unassembled WGS sequence"/>
</dbReference>
<sequence length="161" mass="16510">MSAGVTTRRAPVPAELLAALPVAPAPVGLFRGARRMGSAVYLSGLAPLDDAGVPMTGQVGSDIDLPEARARARRIGLALLSNLQAEIGDLNRVSHVVKLNGYVLAAPGFAQIPQVIDGCSDVFIEAFGDDGVHARTSIGAAALPGGISVEVEAIVQLYDEA</sequence>
<dbReference type="PANTHER" id="PTHR43760:SF1">
    <property type="entry name" value="ENDORIBONUCLEASE L-PSP_CHORISMATE MUTASE-LIKE DOMAIN-CONTAINING PROTEIN"/>
    <property type="match status" value="1"/>
</dbReference>
<organism evidence="2 3">
    <name type="scientific">Alloyangia mangrovi</name>
    <dbReference type="NCBI Taxonomy" id="1779329"/>
    <lineage>
        <taxon>Bacteria</taxon>
        <taxon>Pseudomonadati</taxon>
        <taxon>Pseudomonadota</taxon>
        <taxon>Alphaproteobacteria</taxon>
        <taxon>Rhodobacterales</taxon>
        <taxon>Roseobacteraceae</taxon>
        <taxon>Alloyangia</taxon>
    </lineage>
</organism>
<evidence type="ECO:0000313" key="2">
    <source>
        <dbReference type="EMBL" id="MCT4372860.1"/>
    </source>
</evidence>
<protein>
    <submittedName>
        <fullName evidence="2">RidA family protein</fullName>
    </submittedName>
</protein>
<dbReference type="InterPro" id="IPR035959">
    <property type="entry name" value="RutC-like_sf"/>
</dbReference>
<reference evidence="3" key="1">
    <citation type="submission" date="2023-07" db="EMBL/GenBank/DDBJ databases">
        <title>Yangia mangrovi SAOS 153D genome.</title>
        <authorList>
            <person name="Verma A."/>
            <person name="Pal Y."/>
            <person name="Sundharam S."/>
            <person name="Bisht B."/>
            <person name="Srinivasan K."/>
        </authorList>
    </citation>
    <scope>NUCLEOTIDE SEQUENCE [LARGE SCALE GENOMIC DNA]</scope>
    <source>
        <strain evidence="3">SAOS 153D</strain>
    </source>
</reference>
<dbReference type="PANTHER" id="PTHR43760">
    <property type="entry name" value="ENDORIBONUCLEASE-RELATED"/>
    <property type="match status" value="1"/>
</dbReference>
<dbReference type="EMBL" id="NTHN02000058">
    <property type="protein sequence ID" value="MCT4372860.1"/>
    <property type="molecule type" value="Genomic_DNA"/>
</dbReference>
<dbReference type="CDD" id="cd02199">
    <property type="entry name" value="YjgF_YER057c_UK114_like_1"/>
    <property type="match status" value="1"/>
</dbReference>
<proteinExistence type="predicted"/>
<dbReference type="RefSeq" id="WP_260350074.1">
    <property type="nucleotide sequence ID" value="NZ_NTHN02000058.1"/>
</dbReference>
<keyword evidence="3" id="KW-1185">Reference proteome</keyword>
<accession>A0ABT2KRJ8</accession>